<organism evidence="4 5">
    <name type="scientific">Chryseobacterium oryctis</name>
    <dbReference type="NCBI Taxonomy" id="2952618"/>
    <lineage>
        <taxon>Bacteria</taxon>
        <taxon>Pseudomonadati</taxon>
        <taxon>Bacteroidota</taxon>
        <taxon>Flavobacteriia</taxon>
        <taxon>Flavobacteriales</taxon>
        <taxon>Weeksellaceae</taxon>
        <taxon>Chryseobacterium group</taxon>
        <taxon>Chryseobacterium</taxon>
    </lineage>
</organism>
<accession>A0ABT3HMK0</accession>
<dbReference type="Pfam" id="PF13385">
    <property type="entry name" value="Laminin_G_3"/>
    <property type="match status" value="2"/>
</dbReference>
<evidence type="ECO:0000313" key="5">
    <source>
        <dbReference type="Proteomes" id="UP001163719"/>
    </source>
</evidence>
<dbReference type="NCBIfam" id="TIGR04183">
    <property type="entry name" value="Por_Secre_tail"/>
    <property type="match status" value="1"/>
</dbReference>
<dbReference type="SUPFAM" id="SSF49899">
    <property type="entry name" value="Concanavalin A-like lectins/glucanases"/>
    <property type="match status" value="2"/>
</dbReference>
<comment type="caution">
    <text evidence="4">The sequence shown here is derived from an EMBL/GenBank/DDBJ whole genome shotgun (WGS) entry which is preliminary data.</text>
</comment>
<dbReference type="Gene3D" id="2.60.120.200">
    <property type="match status" value="2"/>
</dbReference>
<keyword evidence="5" id="KW-1185">Reference proteome</keyword>
<dbReference type="Pfam" id="PF18962">
    <property type="entry name" value="Por_Secre_tail"/>
    <property type="match status" value="1"/>
</dbReference>
<dbReference type="EMBL" id="JAPDHV010000002">
    <property type="protein sequence ID" value="MCW3161013.1"/>
    <property type="molecule type" value="Genomic_DNA"/>
</dbReference>
<sequence length="568" mass="62837">MKKIYLLSSLAFINFGWAQQFTPVFEKNFNTITSDSYFTVGTSGVTQSTDYYYNDLSAAKFTGDSKGVQLDFSSQPTLETEGTVEFFYLHSSLWTEAYTNIYPIFYMPHGGTSSSTSRFSALFAANSSNVYTVASSSQQPSGPSSQMSTIVNDKPLVKDKWHHYIISYKFGTGGYVRAYRNGILLAQNALSYINTSTPKKMYFLSHINNVNSTLTTSTAGQIDDIKVYTQSFTPAQVIDRFKEVSKIIKGTATAKYKLNNDLTDFFGGPALAVVGSTAATYGQNLNATNNTVLNVNPNTNSLSYPLSPFYTQVSQSLNAHLGTEYTISFAYKSYTNKNDNNSSDVVPIVYIPTLDSTKPIIIGVRKNSNSTPLPICVKMGTNRWDSDVTINPGDWGHATVVVNNNSLSLYFNGERILNNINITTNSKQPSFTEPILIGKSETPNDWFRGYIDDLVIDNKAYTPADARALYAHWIIQDESFVTNSALSTADIKNAEKGIKIAPNPTSDFISIVNIIEVLNVKIYTSTGQLVSVTKNVKNIDVRSLPNGNYFIQVEDTNGRTMVKQFIKK</sequence>
<proteinExistence type="predicted"/>
<dbReference type="RefSeq" id="WP_264742954.1">
    <property type="nucleotide sequence ID" value="NZ_JAPDHV010000002.1"/>
</dbReference>
<dbReference type="InterPro" id="IPR026444">
    <property type="entry name" value="Secre_tail"/>
</dbReference>
<feature type="signal peptide" evidence="2">
    <location>
        <begin position="1"/>
        <end position="18"/>
    </location>
</feature>
<feature type="chain" id="PRO_5045488959" evidence="2">
    <location>
        <begin position="19"/>
        <end position="568"/>
    </location>
</feature>
<protein>
    <submittedName>
        <fullName evidence="4">T9SS type A sorting domain-containing protein</fullName>
    </submittedName>
</protein>
<dbReference type="PANTHER" id="PTHR42535">
    <property type="entry name" value="OOKINETE PROTEIN, PUTATIVE-RELATED"/>
    <property type="match status" value="1"/>
</dbReference>
<name>A0ABT3HMK0_9FLAO</name>
<reference evidence="4" key="1">
    <citation type="submission" date="2022-10" db="EMBL/GenBank/DDBJ databases">
        <title>Chryseobacterium babae sp. nov. isolated from the gut of the beetle Oryctes rhinoceros, and Chryseobacterium kimseyorum sp. nov., isolated from a stick insect rearing cage.</title>
        <authorList>
            <person name="Shelomi M."/>
            <person name="Han C.-J."/>
            <person name="Chen W.-M."/>
            <person name="Chen H.-K."/>
            <person name="Liaw S.-J."/>
            <person name="Muhle E."/>
            <person name="Clermont D."/>
        </authorList>
    </citation>
    <scope>NUCLEOTIDE SEQUENCE</scope>
    <source>
        <strain evidence="4">WLa1L2M3</strain>
    </source>
</reference>
<evidence type="ECO:0000313" key="4">
    <source>
        <dbReference type="EMBL" id="MCW3161013.1"/>
    </source>
</evidence>
<evidence type="ECO:0000259" key="3">
    <source>
        <dbReference type="Pfam" id="PF18962"/>
    </source>
</evidence>
<dbReference type="PANTHER" id="PTHR42535:SF2">
    <property type="entry name" value="CHROMOSOME UNDETERMINED SCAFFOLD_146, WHOLE GENOME SHOTGUN SEQUENCE"/>
    <property type="match status" value="1"/>
</dbReference>
<evidence type="ECO:0000256" key="2">
    <source>
        <dbReference type="SAM" id="SignalP"/>
    </source>
</evidence>
<dbReference type="InterPro" id="IPR013320">
    <property type="entry name" value="ConA-like_dom_sf"/>
</dbReference>
<dbReference type="Proteomes" id="UP001163719">
    <property type="component" value="Unassembled WGS sequence"/>
</dbReference>
<gene>
    <name evidence="4" type="ORF">OH806_06990</name>
</gene>
<keyword evidence="1 2" id="KW-0732">Signal</keyword>
<feature type="domain" description="Secretion system C-terminal sorting" evidence="3">
    <location>
        <begin position="501"/>
        <end position="565"/>
    </location>
</feature>
<evidence type="ECO:0000256" key="1">
    <source>
        <dbReference type="ARBA" id="ARBA00022729"/>
    </source>
</evidence>